<gene>
    <name evidence="2" type="ORF">PV07_02951</name>
</gene>
<evidence type="ECO:0000259" key="1">
    <source>
        <dbReference type="SMART" id="SM00672"/>
    </source>
</evidence>
<dbReference type="InterPro" id="IPR051091">
    <property type="entry name" value="O-Glucosyltr/Glycosyltrsf_90"/>
</dbReference>
<dbReference type="SMART" id="SM00672">
    <property type="entry name" value="CAP10"/>
    <property type="match status" value="1"/>
</dbReference>
<protein>
    <recommendedName>
        <fullName evidence="1">Glycosyl transferase CAP10 domain-containing protein</fullName>
    </recommendedName>
</protein>
<reference evidence="2 3" key="1">
    <citation type="submission" date="2015-01" db="EMBL/GenBank/DDBJ databases">
        <title>The Genome Sequence of Cladophialophora immunda CBS83496.</title>
        <authorList>
            <consortium name="The Broad Institute Genomics Platform"/>
            <person name="Cuomo C."/>
            <person name="de Hoog S."/>
            <person name="Gorbushina A."/>
            <person name="Stielow B."/>
            <person name="Teixiera M."/>
            <person name="Abouelleil A."/>
            <person name="Chapman S.B."/>
            <person name="Priest M."/>
            <person name="Young S.K."/>
            <person name="Wortman J."/>
            <person name="Nusbaum C."/>
            <person name="Birren B."/>
        </authorList>
    </citation>
    <scope>NUCLEOTIDE SEQUENCE [LARGE SCALE GENOMIC DNA]</scope>
    <source>
        <strain evidence="2 3">CBS 83496</strain>
    </source>
</reference>
<evidence type="ECO:0000313" key="3">
    <source>
        <dbReference type="Proteomes" id="UP000054466"/>
    </source>
</evidence>
<dbReference type="AlphaFoldDB" id="A0A0D1ZT67"/>
<dbReference type="Proteomes" id="UP000054466">
    <property type="component" value="Unassembled WGS sequence"/>
</dbReference>
<accession>A0A0D1ZT67</accession>
<proteinExistence type="predicted"/>
<name>A0A0D1ZT67_9EURO</name>
<dbReference type="EMBL" id="KN847041">
    <property type="protein sequence ID" value="KIW31291.1"/>
    <property type="molecule type" value="Genomic_DNA"/>
</dbReference>
<evidence type="ECO:0000313" key="2">
    <source>
        <dbReference type="EMBL" id="KIW31291.1"/>
    </source>
</evidence>
<dbReference type="PANTHER" id="PTHR12203">
    <property type="entry name" value="KDEL LYS-ASP-GLU-LEU CONTAINING - RELATED"/>
    <property type="match status" value="1"/>
</dbReference>
<dbReference type="RefSeq" id="XP_016251507.1">
    <property type="nucleotide sequence ID" value="XM_016389605.1"/>
</dbReference>
<dbReference type="PANTHER" id="PTHR12203:SF107">
    <property type="entry name" value="GLYCOSYL TRANSFERASE CAP10 DOMAIN-CONTAINING PROTEIN"/>
    <property type="match status" value="1"/>
</dbReference>
<dbReference type="HOGENOM" id="CLU_028539_2_1_1"/>
<dbReference type="OrthoDB" id="202415at2759"/>
<dbReference type="Pfam" id="PF05686">
    <property type="entry name" value="Glyco_transf_90"/>
    <property type="match status" value="1"/>
</dbReference>
<keyword evidence="3" id="KW-1185">Reference proteome</keyword>
<dbReference type="InterPro" id="IPR006598">
    <property type="entry name" value="CAP10"/>
</dbReference>
<dbReference type="VEuPathDB" id="FungiDB:PV07_02951"/>
<sequence>MIRMPSSRRGLYEHAIEPLLATFNRRTPLLLISAFCTFALFAWYRSAHGSSVPLLHSDYGAYGRKRGFDGQWNYRRDAENLMLDSQQCEQAFPGLFEEVERPVNERMHNPITFEEIDAMPKQNGYVRAMIYNQQLYVIATAGGIYSREIATLHALHRAILTSPEPLPNIEFAFNTDDRIPSVPLWGYARRAEDTHIWLIPDFGYWSWPETKVGSMREVQMKAALTEQVEGWSWGTKASKLLWRGATMGLELRERLIQMTADKPWADVKALNWHDTESMTHDLKSMAEHCQYKYLAHTEGNSYSGRLKYLQACKSVVVAHKMDWIQHHHPLMRSSGPQQNYLEVERSFEDLEQKISWLQNHDKEAERIAANSVKTFREQYLTPAAEVCYWRKVINGWAQVSFEPEFFKVINGSSVWRGLPIESYLLERRLEWDPY</sequence>
<organism evidence="2 3">
    <name type="scientific">Cladophialophora immunda</name>
    <dbReference type="NCBI Taxonomy" id="569365"/>
    <lineage>
        <taxon>Eukaryota</taxon>
        <taxon>Fungi</taxon>
        <taxon>Dikarya</taxon>
        <taxon>Ascomycota</taxon>
        <taxon>Pezizomycotina</taxon>
        <taxon>Eurotiomycetes</taxon>
        <taxon>Chaetothyriomycetidae</taxon>
        <taxon>Chaetothyriales</taxon>
        <taxon>Herpotrichiellaceae</taxon>
        <taxon>Cladophialophora</taxon>
    </lineage>
</organism>
<dbReference type="GeneID" id="27342145"/>
<feature type="domain" description="Glycosyl transferase CAP10" evidence="1">
    <location>
        <begin position="165"/>
        <end position="401"/>
    </location>
</feature>